<evidence type="ECO:0000313" key="3">
    <source>
        <dbReference type="Proteomes" id="UP001444071"/>
    </source>
</evidence>
<feature type="non-terminal residue" evidence="2">
    <location>
        <position position="140"/>
    </location>
</feature>
<gene>
    <name evidence="2" type="ORF">XENORESO_016049</name>
</gene>
<dbReference type="InterPro" id="IPR024811">
    <property type="entry name" value="ASX/ASX-like"/>
</dbReference>
<dbReference type="PANTHER" id="PTHR13578">
    <property type="entry name" value="ADDITIONAL SEX COMBS LIKE PROTEIN ASXL"/>
    <property type="match status" value="1"/>
</dbReference>
<dbReference type="Proteomes" id="UP001444071">
    <property type="component" value="Unassembled WGS sequence"/>
</dbReference>
<comment type="caution">
    <text evidence="2">The sequence shown here is derived from an EMBL/GenBank/DDBJ whole genome shotgun (WGS) entry which is preliminary data.</text>
</comment>
<feature type="region of interest" description="Disordered" evidence="1">
    <location>
        <begin position="81"/>
        <end position="109"/>
    </location>
</feature>
<evidence type="ECO:0000313" key="2">
    <source>
        <dbReference type="EMBL" id="MEQ2259678.1"/>
    </source>
</evidence>
<accession>A0ABV0VTT2</accession>
<dbReference type="EMBL" id="JAHRIM010005253">
    <property type="protein sequence ID" value="MEQ2259678.1"/>
    <property type="molecule type" value="Genomic_DNA"/>
</dbReference>
<reference evidence="2 3" key="1">
    <citation type="submission" date="2021-06" db="EMBL/GenBank/DDBJ databases">
        <authorList>
            <person name="Palmer J.M."/>
        </authorList>
    </citation>
    <scope>NUCLEOTIDE SEQUENCE [LARGE SCALE GENOMIC DNA]</scope>
    <source>
        <strain evidence="2 3">XR_2019</strain>
        <tissue evidence="2">Muscle</tissue>
    </source>
</reference>
<dbReference type="PANTHER" id="PTHR13578:SF19">
    <property type="entry name" value="POLYCOMB GROUP PROTEIN ASXL1"/>
    <property type="match status" value="1"/>
</dbReference>
<organism evidence="2 3">
    <name type="scientific">Xenotaenia resolanae</name>
    <dbReference type="NCBI Taxonomy" id="208358"/>
    <lineage>
        <taxon>Eukaryota</taxon>
        <taxon>Metazoa</taxon>
        <taxon>Chordata</taxon>
        <taxon>Craniata</taxon>
        <taxon>Vertebrata</taxon>
        <taxon>Euteleostomi</taxon>
        <taxon>Actinopterygii</taxon>
        <taxon>Neopterygii</taxon>
        <taxon>Teleostei</taxon>
        <taxon>Neoteleostei</taxon>
        <taxon>Acanthomorphata</taxon>
        <taxon>Ovalentaria</taxon>
        <taxon>Atherinomorphae</taxon>
        <taxon>Cyprinodontiformes</taxon>
        <taxon>Goodeidae</taxon>
        <taxon>Xenotaenia</taxon>
    </lineage>
</organism>
<sequence>MLLFLKDYHVKCFCKMWEVLKVLSHRRVCGCVYSGTAPLACLVTMLHSQVRGDRVKNSIFFKLPGRMSLFTLKKNALQWTKPTSESEAPSEPVGNAAHPTSSSSTTVPGSAVALVDSSETIEQESYDSSETIVAGIIDND</sequence>
<keyword evidence="3" id="KW-1185">Reference proteome</keyword>
<proteinExistence type="predicted"/>
<name>A0ABV0VTT2_9TELE</name>
<protein>
    <submittedName>
        <fullName evidence="2">Uncharacterized protein</fullName>
    </submittedName>
</protein>
<evidence type="ECO:0000256" key="1">
    <source>
        <dbReference type="SAM" id="MobiDB-lite"/>
    </source>
</evidence>